<sequence>MSRFFIERPNFAWVVAIFICFAGLLAIPRLSVEKYPEVAPPQVSIAASYAGASAKVVDETVTSIIEQELNGARNLLYFQSNSSNGSAEITATFKPGTDPNLAQVDVQNRLKNAESRLPPTVTRSGIQVEQASASFLMIYTLTYKDGVQSQDVVKLNELAARSVNDEIRRIPGVGRVQFFGADSAMRVWINPLRLAGFGLSVQDVNSAITAQNIQVPAGSFGDSPAEPSQELTANLLVQGTMSSPEEFGRIILRAKQDGSIVRLSDVARLETGLQDYRFATESNGKVSASAAVQLAPGANAVATVASVRNRLAELSKTFPADVTYSVGLDSSKFVNVAIKKVLMTLAEAIVLVFLVMLLFLQNIRYTIIPTIVVPVCLLGTLAVMGILGFSVNMMTMFGLVLAIGILVDDAIVVVENVERLMVEEALSPKDASIKAMKQVSGAIVAITLVLSAVFLPLAFMQGSVGVIYKQFSVALAVSILFSGFLALTMTPALCATLLKPVEAGHHTERNGFFDWFNRSFARATNAYDATNKRLMRRSGRLMLLYASLLGLLAFMYLRLPESFVPPEDEGYMMLDIQLPPAASESRTRKVAARAIEYFATRPNIDEVTVIFGFSSSGSGANAAMAFPTLKDWSMRSRKETTATEVAAANAFFAGIKDGTVLAMSPPPVDGLGNSGGFSMRIQDRAGVGREALTTAVNQLLERAGKSSKIAYASIEGIPDAPQLRLEIDREKAEALGVSFDNATNVLSSAYGSAMINEFVNKGRMQRVVVQGDTQYRMSPDSLRDLYVTNREGKQVPLTSFTHSSWEVGPVQISRYNGYPSFAITGDAAAGSSSGQALAEMEKIASQLPQGIGYEWTGLSFQEKLAGSQAPALLSIALVVVFLLLVALYESWSIPFAVMLIVPIGAIGSVGAVSLAGMSNDVYFKVGLITIIGLATKNAILIVEFARELHAEGSSVFEAALRAAKLRFRPIVMTSLAFILGVVPLTIASGAGAASQNAIGTGVVGGMLAATVLGVLFIPIFYHWVMSTFSKDRTGDSSADSDLSRKTI</sequence>
<comment type="similarity">
    <text evidence="2 9">Belongs to the resistance-nodulation-cell division (RND) (TC 2.A.6) family.</text>
</comment>
<evidence type="ECO:0000313" key="10">
    <source>
        <dbReference type="EMBL" id="QNG76007.1"/>
    </source>
</evidence>
<comment type="subcellular location">
    <subcellularLocation>
        <location evidence="1 9">Cell inner membrane</location>
        <topology evidence="1 9">Multi-pass membrane protein</topology>
    </subcellularLocation>
</comment>
<comment type="caution">
    <text evidence="9">Lacks conserved residue(s) required for the propagation of feature annotation.</text>
</comment>
<dbReference type="NCBIfam" id="TIGR00915">
    <property type="entry name" value="2A0602"/>
    <property type="match status" value="1"/>
</dbReference>
<keyword evidence="5 9" id="KW-0997">Cell inner membrane</keyword>
<feature type="transmembrane region" description="Helical" evidence="9">
    <location>
        <begin position="1002"/>
        <end position="1024"/>
    </location>
</feature>
<feature type="transmembrane region" description="Helical" evidence="9">
    <location>
        <begin position="921"/>
        <end position="942"/>
    </location>
</feature>
<dbReference type="PANTHER" id="PTHR32063">
    <property type="match status" value="1"/>
</dbReference>
<evidence type="ECO:0000256" key="5">
    <source>
        <dbReference type="ARBA" id="ARBA00022519"/>
    </source>
</evidence>
<dbReference type="GO" id="GO:0009636">
    <property type="term" value="P:response to toxic substance"/>
    <property type="evidence" value="ECO:0007669"/>
    <property type="project" value="UniProtKB-ARBA"/>
</dbReference>
<dbReference type="GO" id="GO:0042910">
    <property type="term" value="F:xenobiotic transmembrane transporter activity"/>
    <property type="evidence" value="ECO:0007669"/>
    <property type="project" value="TreeGrafter"/>
</dbReference>
<dbReference type="SUPFAM" id="SSF82714">
    <property type="entry name" value="Multidrug efflux transporter AcrB TolC docking domain, DN and DC subdomains"/>
    <property type="match status" value="2"/>
</dbReference>
<feature type="transmembrane region" description="Helical" evidence="9">
    <location>
        <begin position="367"/>
        <end position="390"/>
    </location>
</feature>
<dbReference type="Gene3D" id="3.30.70.1430">
    <property type="entry name" value="Multidrug efflux transporter AcrB pore domain"/>
    <property type="match status" value="2"/>
</dbReference>
<evidence type="ECO:0000256" key="9">
    <source>
        <dbReference type="RuleBase" id="RU364070"/>
    </source>
</evidence>
<evidence type="ECO:0000256" key="4">
    <source>
        <dbReference type="ARBA" id="ARBA00022475"/>
    </source>
</evidence>
<dbReference type="InterPro" id="IPR004764">
    <property type="entry name" value="MdtF-like"/>
</dbReference>
<protein>
    <recommendedName>
        <fullName evidence="9">Efflux pump membrane transporter</fullName>
    </recommendedName>
</protein>
<evidence type="ECO:0000256" key="1">
    <source>
        <dbReference type="ARBA" id="ARBA00004429"/>
    </source>
</evidence>
<keyword evidence="3 9" id="KW-0813">Transport</keyword>
<dbReference type="EMBL" id="CP060025">
    <property type="protein sequence ID" value="QNG76007.1"/>
    <property type="molecule type" value="Genomic_DNA"/>
</dbReference>
<evidence type="ECO:0000256" key="3">
    <source>
        <dbReference type="ARBA" id="ARBA00022448"/>
    </source>
</evidence>
<dbReference type="GO" id="GO:0015562">
    <property type="term" value="F:efflux transmembrane transporter activity"/>
    <property type="evidence" value="ECO:0007669"/>
    <property type="project" value="InterPro"/>
</dbReference>
<evidence type="ECO:0000256" key="6">
    <source>
        <dbReference type="ARBA" id="ARBA00022692"/>
    </source>
</evidence>
<keyword evidence="8 9" id="KW-0472">Membrane</keyword>
<organism evidence="10 11">
    <name type="scientific">Stenotrophomonas maltophilia</name>
    <name type="common">Pseudomonas maltophilia</name>
    <name type="synonym">Xanthomonas maltophilia</name>
    <dbReference type="NCBI Taxonomy" id="40324"/>
    <lineage>
        <taxon>Bacteria</taxon>
        <taxon>Pseudomonadati</taxon>
        <taxon>Pseudomonadota</taxon>
        <taxon>Gammaproteobacteria</taxon>
        <taxon>Lysobacterales</taxon>
        <taxon>Lysobacteraceae</taxon>
        <taxon>Stenotrophomonas</taxon>
        <taxon>Stenotrophomonas maltophilia group</taxon>
    </lineage>
</organism>
<evidence type="ECO:0000313" key="11">
    <source>
        <dbReference type="Proteomes" id="UP000515598"/>
    </source>
</evidence>
<dbReference type="InterPro" id="IPR027463">
    <property type="entry name" value="AcrB_DN_DC_subdom"/>
</dbReference>
<dbReference type="RefSeq" id="WP_154350826.1">
    <property type="nucleotide sequence ID" value="NZ_CP040433.1"/>
</dbReference>
<feature type="transmembrane region" description="Helical" evidence="9">
    <location>
        <begin position="869"/>
        <end position="888"/>
    </location>
</feature>
<keyword evidence="4" id="KW-1003">Cell membrane</keyword>
<feature type="transmembrane region" description="Helical" evidence="9">
    <location>
        <begin position="341"/>
        <end position="360"/>
    </location>
</feature>
<name>A0AAX1I7L7_STEMA</name>
<proteinExistence type="inferred from homology"/>
<dbReference type="Pfam" id="PF00873">
    <property type="entry name" value="ACR_tran"/>
    <property type="match status" value="1"/>
</dbReference>
<dbReference type="SUPFAM" id="SSF82866">
    <property type="entry name" value="Multidrug efflux transporter AcrB transmembrane domain"/>
    <property type="match status" value="2"/>
</dbReference>
<dbReference type="InterPro" id="IPR001036">
    <property type="entry name" value="Acrflvin-R"/>
</dbReference>
<gene>
    <name evidence="10" type="ORF">GPNADHDJ_00173</name>
</gene>
<dbReference type="FunFam" id="3.30.70.1430:FF:000001">
    <property type="entry name" value="Efflux pump membrane transporter"/>
    <property type="match status" value="1"/>
</dbReference>
<feature type="transmembrane region" description="Helical" evidence="9">
    <location>
        <begin position="895"/>
        <end position="915"/>
    </location>
</feature>
<dbReference type="GO" id="GO:0005886">
    <property type="term" value="C:plasma membrane"/>
    <property type="evidence" value="ECO:0007669"/>
    <property type="project" value="UniProtKB-SubCell"/>
</dbReference>
<dbReference type="Gene3D" id="3.30.70.1320">
    <property type="entry name" value="Multidrug efflux transporter AcrB pore domain like"/>
    <property type="match status" value="1"/>
</dbReference>
<keyword evidence="7 9" id="KW-1133">Transmembrane helix</keyword>
<accession>A0AAX1I7L7</accession>
<dbReference type="Gene3D" id="3.30.70.1440">
    <property type="entry name" value="Multidrug efflux transporter AcrB pore domain"/>
    <property type="match status" value="1"/>
</dbReference>
<reference evidence="10 11" key="1">
    <citation type="submission" date="2020-08" db="EMBL/GenBank/DDBJ databases">
        <title>Phenotypic and transcriptomic analysis of seven clinical Stenotrophomonas maltophilia isolates identify a small set of shared and commonly regulated genes involved in biofilm lifestyle.</title>
        <authorList>
            <person name="Alio I."/>
            <person name="Gudzuhn M."/>
            <person name="Streit W."/>
        </authorList>
    </citation>
    <scope>NUCLEOTIDE SEQUENCE [LARGE SCALE GENOMIC DNA]</scope>
    <source>
        <strain evidence="10 11">UHH_SKK55</strain>
    </source>
</reference>
<dbReference type="AlphaFoldDB" id="A0AAX1I7L7"/>
<feature type="transmembrane region" description="Helical" evidence="9">
    <location>
        <begin position="438"/>
        <end position="459"/>
    </location>
</feature>
<keyword evidence="6 9" id="KW-0812">Transmembrane</keyword>
<dbReference type="SUPFAM" id="SSF82693">
    <property type="entry name" value="Multidrug efflux transporter AcrB pore domain, PN1, PN2, PC1 and PC2 subdomains"/>
    <property type="match status" value="3"/>
</dbReference>
<evidence type="ECO:0000256" key="8">
    <source>
        <dbReference type="ARBA" id="ARBA00023136"/>
    </source>
</evidence>
<dbReference type="NCBIfam" id="NF000282">
    <property type="entry name" value="RND_permease_1"/>
    <property type="match status" value="1"/>
</dbReference>
<feature type="transmembrane region" description="Helical" evidence="9">
    <location>
        <begin position="471"/>
        <end position="498"/>
    </location>
</feature>
<feature type="transmembrane region" description="Helical" evidence="9">
    <location>
        <begin position="970"/>
        <end position="990"/>
    </location>
</feature>
<evidence type="ECO:0000256" key="7">
    <source>
        <dbReference type="ARBA" id="ARBA00022989"/>
    </source>
</evidence>
<feature type="transmembrane region" description="Helical" evidence="9">
    <location>
        <begin position="541"/>
        <end position="559"/>
    </location>
</feature>
<dbReference type="Proteomes" id="UP000515598">
    <property type="component" value="Chromosome"/>
</dbReference>
<dbReference type="FunFam" id="1.20.1640.10:FF:000001">
    <property type="entry name" value="Efflux pump membrane transporter"/>
    <property type="match status" value="1"/>
</dbReference>
<dbReference type="PRINTS" id="PR00702">
    <property type="entry name" value="ACRIFLAVINRP"/>
</dbReference>
<dbReference type="PANTHER" id="PTHR32063:SF10">
    <property type="entry name" value="EFFLUX PUMP MEMBRANE TRANSPORTER"/>
    <property type="match status" value="1"/>
</dbReference>
<evidence type="ECO:0000256" key="2">
    <source>
        <dbReference type="ARBA" id="ARBA00010942"/>
    </source>
</evidence>
<dbReference type="Gene3D" id="1.20.1640.10">
    <property type="entry name" value="Multidrug efflux transporter AcrB transmembrane domain"/>
    <property type="match status" value="2"/>
</dbReference>
<dbReference type="Gene3D" id="3.30.2090.10">
    <property type="entry name" value="Multidrug efflux transporter AcrB TolC docking domain, DN and DC subdomains"/>
    <property type="match status" value="2"/>
</dbReference>